<dbReference type="AlphaFoldDB" id="A0A2T4Q3S1"/>
<dbReference type="PROSITE" id="PS51725">
    <property type="entry name" value="ABM"/>
    <property type="match status" value="1"/>
</dbReference>
<protein>
    <recommendedName>
        <fullName evidence="2">Signal transduction protein TRAP</fullName>
    </recommendedName>
    <alternativeName>
        <fullName evidence="3">Target of RNAIII-activating protein</fullName>
    </alternativeName>
</protein>
<dbReference type="InterPro" id="IPR007138">
    <property type="entry name" value="ABM_dom"/>
</dbReference>
<dbReference type="GO" id="GO:0004497">
    <property type="term" value="F:monooxygenase activity"/>
    <property type="evidence" value="ECO:0007669"/>
    <property type="project" value="UniProtKB-KW"/>
</dbReference>
<dbReference type="PANTHER" id="PTHR34474">
    <property type="entry name" value="SIGNAL TRANSDUCTION PROTEIN TRAP"/>
    <property type="match status" value="1"/>
</dbReference>
<organism evidence="5 6">
    <name type="scientific">Staphylococcus warneri</name>
    <dbReference type="NCBI Taxonomy" id="1292"/>
    <lineage>
        <taxon>Bacteria</taxon>
        <taxon>Bacillati</taxon>
        <taxon>Bacillota</taxon>
        <taxon>Bacilli</taxon>
        <taxon>Bacillales</taxon>
        <taxon>Staphylococcaceae</taxon>
        <taxon>Staphylococcus</taxon>
    </lineage>
</organism>
<dbReference type="InterPro" id="IPR011008">
    <property type="entry name" value="Dimeric_a/b-barrel"/>
</dbReference>
<keyword evidence="5" id="KW-0503">Monooxygenase</keyword>
<comment type="similarity">
    <text evidence="1">Belongs to the TRAP family.</text>
</comment>
<gene>
    <name evidence="5" type="ORF">BU085_00040</name>
</gene>
<dbReference type="RefSeq" id="WP_002452088.1">
    <property type="nucleotide sequence ID" value="NZ_CP054017.1"/>
</dbReference>
<evidence type="ECO:0000313" key="5">
    <source>
        <dbReference type="EMBL" id="PTI52642.1"/>
    </source>
</evidence>
<keyword evidence="5" id="KW-0560">Oxidoreductase</keyword>
<feature type="domain" description="ABM" evidence="4">
    <location>
        <begin position="44"/>
        <end position="132"/>
    </location>
</feature>
<dbReference type="Proteomes" id="UP000240717">
    <property type="component" value="Unassembled WGS sequence"/>
</dbReference>
<dbReference type="EMBL" id="PZEV01000001">
    <property type="protein sequence ID" value="PTI52642.1"/>
    <property type="molecule type" value="Genomic_DNA"/>
</dbReference>
<dbReference type="Pfam" id="PF03992">
    <property type="entry name" value="ABM"/>
    <property type="match status" value="1"/>
</dbReference>
<reference evidence="5 6" key="1">
    <citation type="journal article" date="2016" name="Front. Microbiol.">
        <title>Comprehensive Phylogenetic Analysis of Bovine Non-aureus Staphylococci Species Based on Whole-Genome Sequencing.</title>
        <authorList>
            <person name="Naushad S."/>
            <person name="Barkema H.W."/>
            <person name="Luby C."/>
            <person name="Condas L.A."/>
            <person name="Nobrega D.B."/>
            <person name="Carson D.A."/>
            <person name="De Buck J."/>
        </authorList>
    </citation>
    <scope>NUCLEOTIDE SEQUENCE [LARGE SCALE GENOMIC DNA]</scope>
    <source>
        <strain evidence="5 6">SNUC 2993</strain>
    </source>
</reference>
<dbReference type="PANTHER" id="PTHR34474:SF2">
    <property type="entry name" value="SIGNAL TRANSDUCTION PROTEIN TRAP"/>
    <property type="match status" value="1"/>
</dbReference>
<evidence type="ECO:0000313" key="6">
    <source>
        <dbReference type="Proteomes" id="UP000240717"/>
    </source>
</evidence>
<evidence type="ECO:0000256" key="3">
    <source>
        <dbReference type="ARBA" id="ARBA00032861"/>
    </source>
</evidence>
<dbReference type="Gene3D" id="3.30.70.100">
    <property type="match status" value="1"/>
</dbReference>
<dbReference type="InterPro" id="IPR050404">
    <property type="entry name" value="Heme-degrading_MO"/>
</dbReference>
<sequence>MLLNDYYKTYKMNESEDTFMIEKNNDAQYYDILESINELSNDTFCVLNHLYVNEDKESQFEDKFLGRQKHLQDVPGFKALRFLRPQAKHKHYIIVTLWQSRQAFYDWQKSSAYAQTHRKRGTKRGVDNLIVNRDLSYNIRIELEDMTNQFLNYEDIF</sequence>
<evidence type="ECO:0000256" key="2">
    <source>
        <dbReference type="ARBA" id="ARBA00018486"/>
    </source>
</evidence>
<accession>A0A2T4Q3S1</accession>
<dbReference type="STRING" id="1194526.A284_01400"/>
<proteinExistence type="inferred from homology"/>
<evidence type="ECO:0000256" key="1">
    <source>
        <dbReference type="ARBA" id="ARBA00009267"/>
    </source>
</evidence>
<dbReference type="SUPFAM" id="SSF54909">
    <property type="entry name" value="Dimeric alpha+beta barrel"/>
    <property type="match status" value="1"/>
</dbReference>
<name>A0A2T4Q3S1_STAWA</name>
<comment type="caution">
    <text evidence="5">The sequence shown here is derived from an EMBL/GenBank/DDBJ whole genome shotgun (WGS) entry which is preliminary data.</text>
</comment>
<evidence type="ECO:0000259" key="4">
    <source>
        <dbReference type="PROSITE" id="PS51725"/>
    </source>
</evidence>